<dbReference type="GO" id="GO:0005634">
    <property type="term" value="C:nucleus"/>
    <property type="evidence" value="ECO:0007669"/>
    <property type="project" value="TreeGrafter"/>
</dbReference>
<feature type="domain" description="Myb-like" evidence="2">
    <location>
        <begin position="54"/>
        <end position="104"/>
    </location>
</feature>
<dbReference type="InterPro" id="IPR001005">
    <property type="entry name" value="SANT/Myb"/>
</dbReference>
<feature type="domain" description="SANT" evidence="3">
    <location>
        <begin position="4"/>
        <end position="58"/>
    </location>
</feature>
<feature type="domain" description="Myb-like" evidence="2">
    <location>
        <begin position="1"/>
        <end position="52"/>
    </location>
</feature>
<dbReference type="AlphaFoldDB" id="A0A1J4KM39"/>
<dbReference type="PANTHER" id="PTHR45614:SF253">
    <property type="entry name" value="CHROMOSOME UNDETERMINED SCAFFOLD_38, WHOLE GENOME SHOTGUN SEQUENCE"/>
    <property type="match status" value="1"/>
</dbReference>
<proteinExistence type="predicted"/>
<dbReference type="CDD" id="cd00167">
    <property type="entry name" value="SANT"/>
    <property type="match status" value="2"/>
</dbReference>
<name>A0A1J4KM39_9EUKA</name>
<dbReference type="PROSITE" id="PS51293">
    <property type="entry name" value="SANT"/>
    <property type="match status" value="1"/>
</dbReference>
<dbReference type="InterPro" id="IPR050560">
    <property type="entry name" value="MYB_TF"/>
</dbReference>
<dbReference type="GeneID" id="94834788"/>
<evidence type="ECO:0000313" key="6">
    <source>
        <dbReference type="Proteomes" id="UP000179807"/>
    </source>
</evidence>
<keyword evidence="6" id="KW-1185">Reference proteome</keyword>
<dbReference type="Pfam" id="PF00249">
    <property type="entry name" value="Myb_DNA-binding"/>
    <property type="match status" value="2"/>
</dbReference>
<dbReference type="InterPro" id="IPR009057">
    <property type="entry name" value="Homeodomain-like_sf"/>
</dbReference>
<dbReference type="SMART" id="SM00717">
    <property type="entry name" value="SANT"/>
    <property type="match status" value="2"/>
</dbReference>
<sequence length="187" mass="21416">MNNSARTKFTPEEDSLLVNYVQIFGMKSWKAIALLMPGRSMRQCRERWKYFLSPDSNNHNQWTAEEDDLLIWQYQEIGPQWSKMAPLFKGRSGVSLKNRYQLLQRNNFLVLSENDNETTPEPTSCSSSEDENGVSLKTKPIVSQSTSKSSTPEFPEPVQQSPIEVVPFNKRSIDFPCSIGQLGLMFN</sequence>
<dbReference type="InterPro" id="IPR017884">
    <property type="entry name" value="SANT_dom"/>
</dbReference>
<feature type="domain" description="HTH myb-type" evidence="4">
    <location>
        <begin position="62"/>
        <end position="108"/>
    </location>
</feature>
<dbReference type="RefSeq" id="XP_068365136.1">
    <property type="nucleotide sequence ID" value="XM_068500084.1"/>
</dbReference>
<dbReference type="Proteomes" id="UP000179807">
    <property type="component" value="Unassembled WGS sequence"/>
</dbReference>
<feature type="region of interest" description="Disordered" evidence="1">
    <location>
        <begin position="113"/>
        <end position="160"/>
    </location>
</feature>
<evidence type="ECO:0000259" key="3">
    <source>
        <dbReference type="PROSITE" id="PS51293"/>
    </source>
</evidence>
<dbReference type="OrthoDB" id="2143914at2759"/>
<reference evidence="5" key="1">
    <citation type="submission" date="2016-10" db="EMBL/GenBank/DDBJ databases">
        <authorList>
            <person name="Benchimol M."/>
            <person name="Almeida L.G."/>
            <person name="Vasconcelos A.T."/>
            <person name="Perreira-Neves A."/>
            <person name="Rosa I.A."/>
            <person name="Tasca T."/>
            <person name="Bogo M.R."/>
            <person name="de Souza W."/>
        </authorList>
    </citation>
    <scope>NUCLEOTIDE SEQUENCE [LARGE SCALE GENOMIC DNA]</scope>
    <source>
        <strain evidence="5">K</strain>
    </source>
</reference>
<feature type="domain" description="HTH myb-type" evidence="4">
    <location>
        <begin position="1"/>
        <end position="56"/>
    </location>
</feature>
<evidence type="ECO:0000313" key="5">
    <source>
        <dbReference type="EMBL" id="OHT12000.1"/>
    </source>
</evidence>
<organism evidence="5 6">
    <name type="scientific">Tritrichomonas foetus</name>
    <dbReference type="NCBI Taxonomy" id="1144522"/>
    <lineage>
        <taxon>Eukaryota</taxon>
        <taxon>Metamonada</taxon>
        <taxon>Parabasalia</taxon>
        <taxon>Tritrichomonadida</taxon>
        <taxon>Tritrichomonadidae</taxon>
        <taxon>Tritrichomonas</taxon>
    </lineage>
</organism>
<dbReference type="Gene3D" id="1.10.10.60">
    <property type="entry name" value="Homeodomain-like"/>
    <property type="match status" value="2"/>
</dbReference>
<dbReference type="VEuPathDB" id="TrichDB:TRFO_18277"/>
<evidence type="ECO:0000259" key="4">
    <source>
        <dbReference type="PROSITE" id="PS51294"/>
    </source>
</evidence>
<evidence type="ECO:0000259" key="2">
    <source>
        <dbReference type="PROSITE" id="PS50090"/>
    </source>
</evidence>
<dbReference type="PROSITE" id="PS50090">
    <property type="entry name" value="MYB_LIKE"/>
    <property type="match status" value="2"/>
</dbReference>
<dbReference type="PROSITE" id="PS51294">
    <property type="entry name" value="HTH_MYB"/>
    <property type="match status" value="2"/>
</dbReference>
<dbReference type="GO" id="GO:0000981">
    <property type="term" value="F:DNA-binding transcription factor activity, RNA polymerase II-specific"/>
    <property type="evidence" value="ECO:0007669"/>
    <property type="project" value="TreeGrafter"/>
</dbReference>
<feature type="compositionally biased region" description="Polar residues" evidence="1">
    <location>
        <begin position="141"/>
        <end position="160"/>
    </location>
</feature>
<dbReference type="InterPro" id="IPR017930">
    <property type="entry name" value="Myb_dom"/>
</dbReference>
<dbReference type="PANTHER" id="PTHR45614">
    <property type="entry name" value="MYB PROTEIN-RELATED"/>
    <property type="match status" value="1"/>
</dbReference>
<gene>
    <name evidence="5" type="ORF">TRFO_18277</name>
</gene>
<evidence type="ECO:0000256" key="1">
    <source>
        <dbReference type="SAM" id="MobiDB-lite"/>
    </source>
</evidence>
<dbReference type="EMBL" id="MLAK01000573">
    <property type="protein sequence ID" value="OHT12000.1"/>
    <property type="molecule type" value="Genomic_DNA"/>
</dbReference>
<accession>A0A1J4KM39</accession>
<protein>
    <submittedName>
        <fullName evidence="5">Myb-like DNA-binding domain containing protein</fullName>
    </submittedName>
</protein>
<dbReference type="SUPFAM" id="SSF46689">
    <property type="entry name" value="Homeodomain-like"/>
    <property type="match status" value="1"/>
</dbReference>
<dbReference type="GO" id="GO:0000978">
    <property type="term" value="F:RNA polymerase II cis-regulatory region sequence-specific DNA binding"/>
    <property type="evidence" value="ECO:0007669"/>
    <property type="project" value="TreeGrafter"/>
</dbReference>
<comment type="caution">
    <text evidence="5">The sequence shown here is derived from an EMBL/GenBank/DDBJ whole genome shotgun (WGS) entry which is preliminary data.</text>
</comment>
<feature type="compositionally biased region" description="Low complexity" evidence="1">
    <location>
        <begin position="117"/>
        <end position="127"/>
    </location>
</feature>